<gene>
    <name evidence="2" type="ORF">COLO4_34285</name>
</gene>
<sequence>MWLCWLNSVIGLCCQCVSWSVSAAGSMCMCLYLPCCGSDVALLRLNCLNAALVLVVRVCQFVLGVCELVSPCGWHTSDVVLICCVLAYPP</sequence>
<dbReference type="AlphaFoldDB" id="A0A1R3GM87"/>
<accession>A0A1R3GM87</accession>
<reference evidence="3" key="1">
    <citation type="submission" date="2013-09" db="EMBL/GenBank/DDBJ databases">
        <title>Corchorus olitorius genome sequencing.</title>
        <authorList>
            <person name="Alam M."/>
            <person name="Haque M.S."/>
            <person name="Islam M.S."/>
            <person name="Emdad E.M."/>
            <person name="Islam M.M."/>
            <person name="Ahmed B."/>
            <person name="Halim A."/>
            <person name="Hossen Q.M.M."/>
            <person name="Hossain M.Z."/>
            <person name="Ahmed R."/>
            <person name="Khan M.M."/>
            <person name="Islam R."/>
            <person name="Rashid M.M."/>
            <person name="Khan S.A."/>
            <person name="Rahman M.S."/>
            <person name="Alam M."/>
            <person name="Yahiya A.S."/>
            <person name="Khan M.S."/>
            <person name="Azam M.S."/>
            <person name="Haque T."/>
            <person name="Lashkar M.Z.H."/>
            <person name="Akhand A.I."/>
            <person name="Morshed G."/>
            <person name="Roy S."/>
            <person name="Uddin K.S."/>
            <person name="Rabeya T."/>
            <person name="Hossain A.S."/>
            <person name="Chowdhury A."/>
            <person name="Snigdha A.R."/>
            <person name="Mortoza M.S."/>
            <person name="Matin S.A."/>
            <person name="Hoque S.M.E."/>
            <person name="Islam M.K."/>
            <person name="Roy D.K."/>
            <person name="Haider R."/>
            <person name="Moosa M.M."/>
            <person name="Elias S.M."/>
            <person name="Hasan A.M."/>
            <person name="Jahan S."/>
            <person name="Shafiuddin M."/>
            <person name="Mahmood N."/>
            <person name="Shommy N.S."/>
        </authorList>
    </citation>
    <scope>NUCLEOTIDE SEQUENCE [LARGE SCALE GENOMIC DNA]</scope>
    <source>
        <strain evidence="3">cv. O-4</strain>
    </source>
</reference>
<name>A0A1R3GM87_9ROSI</name>
<keyword evidence="1" id="KW-0732">Signal</keyword>
<feature type="signal peptide" evidence="1">
    <location>
        <begin position="1"/>
        <end position="23"/>
    </location>
</feature>
<evidence type="ECO:0008006" key="4">
    <source>
        <dbReference type="Google" id="ProtNLM"/>
    </source>
</evidence>
<proteinExistence type="predicted"/>
<evidence type="ECO:0000313" key="3">
    <source>
        <dbReference type="Proteomes" id="UP000187203"/>
    </source>
</evidence>
<organism evidence="2 3">
    <name type="scientific">Corchorus olitorius</name>
    <dbReference type="NCBI Taxonomy" id="93759"/>
    <lineage>
        <taxon>Eukaryota</taxon>
        <taxon>Viridiplantae</taxon>
        <taxon>Streptophyta</taxon>
        <taxon>Embryophyta</taxon>
        <taxon>Tracheophyta</taxon>
        <taxon>Spermatophyta</taxon>
        <taxon>Magnoliopsida</taxon>
        <taxon>eudicotyledons</taxon>
        <taxon>Gunneridae</taxon>
        <taxon>Pentapetalae</taxon>
        <taxon>rosids</taxon>
        <taxon>malvids</taxon>
        <taxon>Malvales</taxon>
        <taxon>Malvaceae</taxon>
        <taxon>Grewioideae</taxon>
        <taxon>Apeibeae</taxon>
        <taxon>Corchorus</taxon>
    </lineage>
</organism>
<keyword evidence="3" id="KW-1185">Reference proteome</keyword>
<protein>
    <recommendedName>
        <fullName evidence="4">Secreted protein</fullName>
    </recommendedName>
</protein>
<feature type="chain" id="PRO_5013113968" description="Secreted protein" evidence="1">
    <location>
        <begin position="24"/>
        <end position="90"/>
    </location>
</feature>
<comment type="caution">
    <text evidence="2">The sequence shown here is derived from an EMBL/GenBank/DDBJ whole genome shotgun (WGS) entry which is preliminary data.</text>
</comment>
<evidence type="ECO:0000256" key="1">
    <source>
        <dbReference type="SAM" id="SignalP"/>
    </source>
</evidence>
<dbReference type="EMBL" id="AWUE01022218">
    <property type="protein sequence ID" value="OMO59203.1"/>
    <property type="molecule type" value="Genomic_DNA"/>
</dbReference>
<dbReference type="Proteomes" id="UP000187203">
    <property type="component" value="Unassembled WGS sequence"/>
</dbReference>
<evidence type="ECO:0000313" key="2">
    <source>
        <dbReference type="EMBL" id="OMO59203.1"/>
    </source>
</evidence>